<protein>
    <recommendedName>
        <fullName evidence="9">ATP-dependent DNA ligase family profile domain-containing protein</fullName>
    </recommendedName>
</protein>
<evidence type="ECO:0000256" key="3">
    <source>
        <dbReference type="ARBA" id="ARBA00022741"/>
    </source>
</evidence>
<dbReference type="GO" id="GO:0005634">
    <property type="term" value="C:nucleus"/>
    <property type="evidence" value="ECO:0007669"/>
    <property type="project" value="TreeGrafter"/>
</dbReference>
<dbReference type="GO" id="GO:0006281">
    <property type="term" value="P:DNA repair"/>
    <property type="evidence" value="ECO:0007669"/>
    <property type="project" value="UniProtKB-KW"/>
</dbReference>
<keyword evidence="11" id="KW-1185">Reference proteome</keyword>
<dbReference type="GO" id="GO:0006273">
    <property type="term" value="P:lagging strand elongation"/>
    <property type="evidence" value="ECO:0007669"/>
    <property type="project" value="TreeGrafter"/>
</dbReference>
<dbReference type="EMBL" id="JADFTS010000005">
    <property type="protein sequence ID" value="KAF9604998.1"/>
    <property type="molecule type" value="Genomic_DNA"/>
</dbReference>
<feature type="domain" description="ATP-dependent DNA ligase family profile" evidence="9">
    <location>
        <begin position="136"/>
        <end position="241"/>
    </location>
</feature>
<dbReference type="Gene3D" id="1.10.3260.10">
    <property type="entry name" value="DNA ligase, ATP-dependent, N-terminal domain"/>
    <property type="match status" value="1"/>
</dbReference>
<dbReference type="Gene3D" id="3.30.1490.70">
    <property type="match status" value="1"/>
</dbReference>
<keyword evidence="6" id="KW-0233">DNA recombination</keyword>
<proteinExistence type="inferred from homology"/>
<dbReference type="SUPFAM" id="SSF56091">
    <property type="entry name" value="DNA ligase/mRNA capping enzyme, catalytic domain"/>
    <property type="match status" value="1"/>
</dbReference>
<dbReference type="GO" id="GO:0005524">
    <property type="term" value="F:ATP binding"/>
    <property type="evidence" value="ECO:0007669"/>
    <property type="project" value="UniProtKB-KW"/>
</dbReference>
<dbReference type="PANTHER" id="PTHR45674">
    <property type="entry name" value="DNA LIGASE 1/3 FAMILY MEMBER"/>
    <property type="match status" value="1"/>
</dbReference>
<evidence type="ECO:0000256" key="2">
    <source>
        <dbReference type="ARBA" id="ARBA00022598"/>
    </source>
</evidence>
<dbReference type="OrthoDB" id="206088at2759"/>
<evidence type="ECO:0000256" key="5">
    <source>
        <dbReference type="ARBA" id="ARBA00022840"/>
    </source>
</evidence>
<reference evidence="10 11" key="1">
    <citation type="submission" date="2020-10" db="EMBL/GenBank/DDBJ databases">
        <title>The Coptis chinensis genome and diversification of protoberbering-type alkaloids.</title>
        <authorList>
            <person name="Wang B."/>
            <person name="Shu S."/>
            <person name="Song C."/>
            <person name="Liu Y."/>
        </authorList>
    </citation>
    <scope>NUCLEOTIDE SEQUENCE [LARGE SCALE GENOMIC DNA]</scope>
    <source>
        <strain evidence="10">HL-2020</strain>
        <tissue evidence="10">Leaf</tissue>
    </source>
</reference>
<dbReference type="Pfam" id="PF01068">
    <property type="entry name" value="DNA_ligase_A_M"/>
    <property type="match status" value="1"/>
</dbReference>
<keyword evidence="4" id="KW-0227">DNA damage</keyword>
<evidence type="ECO:0000256" key="4">
    <source>
        <dbReference type="ARBA" id="ARBA00022763"/>
    </source>
</evidence>
<dbReference type="Proteomes" id="UP000631114">
    <property type="component" value="Unassembled WGS sequence"/>
</dbReference>
<dbReference type="InterPro" id="IPR036599">
    <property type="entry name" value="DNA_ligase_N_sf"/>
</dbReference>
<feature type="region of interest" description="Disordered" evidence="8">
    <location>
        <begin position="237"/>
        <end position="293"/>
    </location>
</feature>
<dbReference type="Gene3D" id="3.30.470.30">
    <property type="entry name" value="DNA ligase/mRNA capping enzyme"/>
    <property type="match status" value="1"/>
</dbReference>
<evidence type="ECO:0000256" key="1">
    <source>
        <dbReference type="ARBA" id="ARBA00007572"/>
    </source>
</evidence>
<dbReference type="GO" id="GO:0006310">
    <property type="term" value="P:DNA recombination"/>
    <property type="evidence" value="ECO:0007669"/>
    <property type="project" value="UniProtKB-KW"/>
</dbReference>
<keyword evidence="7" id="KW-0234">DNA repair</keyword>
<comment type="caution">
    <text evidence="10">The sequence shown here is derived from an EMBL/GenBank/DDBJ whole genome shotgun (WGS) entry which is preliminary data.</text>
</comment>
<dbReference type="GO" id="GO:0005739">
    <property type="term" value="C:mitochondrion"/>
    <property type="evidence" value="ECO:0007669"/>
    <property type="project" value="TreeGrafter"/>
</dbReference>
<evidence type="ECO:0000259" key="9">
    <source>
        <dbReference type="Pfam" id="PF01068"/>
    </source>
</evidence>
<keyword evidence="3" id="KW-0547">Nucleotide-binding</keyword>
<organism evidence="10 11">
    <name type="scientific">Coptis chinensis</name>
    <dbReference type="NCBI Taxonomy" id="261450"/>
    <lineage>
        <taxon>Eukaryota</taxon>
        <taxon>Viridiplantae</taxon>
        <taxon>Streptophyta</taxon>
        <taxon>Embryophyta</taxon>
        <taxon>Tracheophyta</taxon>
        <taxon>Spermatophyta</taxon>
        <taxon>Magnoliopsida</taxon>
        <taxon>Ranunculales</taxon>
        <taxon>Ranunculaceae</taxon>
        <taxon>Coptidoideae</taxon>
        <taxon>Coptis</taxon>
    </lineage>
</organism>
<evidence type="ECO:0000313" key="11">
    <source>
        <dbReference type="Proteomes" id="UP000631114"/>
    </source>
</evidence>
<evidence type="ECO:0000256" key="7">
    <source>
        <dbReference type="ARBA" id="ARBA00023204"/>
    </source>
</evidence>
<dbReference type="InterPro" id="IPR012310">
    <property type="entry name" value="DNA_ligase_ATP-dep_cent"/>
</dbReference>
<keyword evidence="2" id="KW-0436">Ligase</keyword>
<sequence length="293" mass="32577">MSKEAESSGLKGSKKYVNAAVLERKKAASDDNIVVSLHPADTMGKLQLFCGDTLLNKLKLRGRLADLQTMVIALGQAAVYSEKQSAPLSQAQSSLDEAAKLINQVYSVLPNYDVVCKLSETCSFILGIPIGPILATKGVSEILDKFRDTKSFCEYKYDGEHAQINYLENGSVEIYSRNAERNSGKFTNVVSSVERGKGKLAIQRFLTVTVECKLKKSSVRSLVLDCKVFAYDRDEQKPFQSRGPSQKEGRVQWNQTTGEDSRIWTRNPRSRRVRGTAEWKPLDEGTDGGLRVR</sequence>
<comment type="similarity">
    <text evidence="1">Belongs to the ATP-dependent DNA ligase family.</text>
</comment>
<dbReference type="InterPro" id="IPR050191">
    <property type="entry name" value="ATP-dep_DNA_ligase"/>
</dbReference>
<keyword evidence="5" id="KW-0067">ATP-binding</keyword>
<accession>A0A835HVC1</accession>
<dbReference type="GO" id="GO:0003677">
    <property type="term" value="F:DNA binding"/>
    <property type="evidence" value="ECO:0007669"/>
    <property type="project" value="InterPro"/>
</dbReference>
<evidence type="ECO:0000313" key="10">
    <source>
        <dbReference type="EMBL" id="KAF9604998.1"/>
    </source>
</evidence>
<evidence type="ECO:0000256" key="6">
    <source>
        <dbReference type="ARBA" id="ARBA00023172"/>
    </source>
</evidence>
<dbReference type="PANTHER" id="PTHR45674:SF4">
    <property type="entry name" value="DNA LIGASE 1"/>
    <property type="match status" value="1"/>
</dbReference>
<name>A0A835HVC1_9MAGN</name>
<dbReference type="AlphaFoldDB" id="A0A835HVC1"/>
<dbReference type="GO" id="GO:0003910">
    <property type="term" value="F:DNA ligase (ATP) activity"/>
    <property type="evidence" value="ECO:0007669"/>
    <property type="project" value="InterPro"/>
</dbReference>
<gene>
    <name evidence="10" type="ORF">IFM89_012954</name>
</gene>
<evidence type="ECO:0000256" key="8">
    <source>
        <dbReference type="SAM" id="MobiDB-lite"/>
    </source>
</evidence>